<comment type="caution">
    <text evidence="1">The sequence shown here is derived from an EMBL/GenBank/DDBJ whole genome shotgun (WGS) entry which is preliminary data.</text>
</comment>
<dbReference type="Proteomes" id="UP000588098">
    <property type="component" value="Unassembled WGS sequence"/>
</dbReference>
<dbReference type="EMBL" id="JACHJL010000010">
    <property type="protein sequence ID" value="MBB5937078.1"/>
    <property type="molecule type" value="Genomic_DNA"/>
</dbReference>
<proteinExistence type="predicted"/>
<accession>A0A7W9QC61</accession>
<evidence type="ECO:0000313" key="1">
    <source>
        <dbReference type="EMBL" id="MBB5937078.1"/>
    </source>
</evidence>
<organism evidence="1 2">
    <name type="scientific">Streptomyces zagrosensis</name>
    <dbReference type="NCBI Taxonomy" id="1042984"/>
    <lineage>
        <taxon>Bacteria</taxon>
        <taxon>Bacillati</taxon>
        <taxon>Actinomycetota</taxon>
        <taxon>Actinomycetes</taxon>
        <taxon>Kitasatosporales</taxon>
        <taxon>Streptomycetaceae</taxon>
        <taxon>Streptomyces</taxon>
    </lineage>
</organism>
<name>A0A7W9QC61_9ACTN</name>
<dbReference type="AlphaFoldDB" id="A0A7W9QC61"/>
<evidence type="ECO:0000313" key="2">
    <source>
        <dbReference type="Proteomes" id="UP000588098"/>
    </source>
</evidence>
<reference evidence="1 2" key="1">
    <citation type="submission" date="2020-08" db="EMBL/GenBank/DDBJ databases">
        <title>Genomic Encyclopedia of Type Strains, Phase III (KMG-III): the genomes of soil and plant-associated and newly described type strains.</title>
        <authorList>
            <person name="Whitman W."/>
        </authorList>
    </citation>
    <scope>NUCLEOTIDE SEQUENCE [LARGE SCALE GENOMIC DNA]</scope>
    <source>
        <strain evidence="1 2">CECT 8305</strain>
    </source>
</reference>
<sequence>MSKHYTVVSGSHASTLAVFRAFGWEALSRGSGITVRYASLAHPDAWSGPNAPKTGGSPAAYRQFSDLVREFGTGRSAAIGQVSLTDSRAVITYDSLTTAIAAIRNSTVGAVKMPELTQVADGWLRLHGQSKLEGASDWICLDRYGNAYNKAVAIVTPDARTKAARFETLAWPDGKPPAPTCTAPNHRATG</sequence>
<dbReference type="RefSeq" id="WP_184573757.1">
    <property type="nucleotide sequence ID" value="NZ_JACHJL010000010.1"/>
</dbReference>
<gene>
    <name evidence="1" type="ORF">FHS42_004157</name>
</gene>
<keyword evidence="2" id="KW-1185">Reference proteome</keyword>
<protein>
    <submittedName>
        <fullName evidence="1">Uncharacterized protein</fullName>
    </submittedName>
</protein>